<organism evidence="2 3">
    <name type="scientific">Nocardia ninae NBRC 108245</name>
    <dbReference type="NCBI Taxonomy" id="1210091"/>
    <lineage>
        <taxon>Bacteria</taxon>
        <taxon>Bacillati</taxon>
        <taxon>Actinomycetota</taxon>
        <taxon>Actinomycetes</taxon>
        <taxon>Mycobacteriales</taxon>
        <taxon>Nocardiaceae</taxon>
        <taxon>Nocardia</taxon>
    </lineage>
</organism>
<dbReference type="RefSeq" id="WP_147130928.1">
    <property type="nucleotide sequence ID" value="NZ_BJXA01000016.1"/>
</dbReference>
<gene>
    <name evidence="2" type="ORF">NN4_30800</name>
</gene>
<keyword evidence="1" id="KW-0812">Transmembrane</keyword>
<sequence>MSGSEHKDPVQWFFKACLMILFGIVALSIAVDLLIQIWPWVVGVGIVVGTVVVGAQLWRERRQPW</sequence>
<name>A0A511MDK2_9NOCA</name>
<feature type="transmembrane region" description="Helical" evidence="1">
    <location>
        <begin position="37"/>
        <end position="58"/>
    </location>
</feature>
<keyword evidence="1" id="KW-0472">Membrane</keyword>
<protein>
    <submittedName>
        <fullName evidence="2">Uncharacterized protein</fullName>
    </submittedName>
</protein>
<comment type="caution">
    <text evidence="2">The sequence shown here is derived from an EMBL/GenBank/DDBJ whole genome shotgun (WGS) entry which is preliminary data.</text>
</comment>
<accession>A0A511MDK2</accession>
<dbReference type="Proteomes" id="UP000321424">
    <property type="component" value="Unassembled WGS sequence"/>
</dbReference>
<feature type="transmembrane region" description="Helical" evidence="1">
    <location>
        <begin position="12"/>
        <end position="31"/>
    </location>
</feature>
<evidence type="ECO:0000256" key="1">
    <source>
        <dbReference type="SAM" id="Phobius"/>
    </source>
</evidence>
<dbReference type="OrthoDB" id="3827993at2"/>
<dbReference type="EMBL" id="BJXA01000016">
    <property type="protein sequence ID" value="GEM38561.1"/>
    <property type="molecule type" value="Genomic_DNA"/>
</dbReference>
<proteinExistence type="predicted"/>
<keyword evidence="1" id="KW-1133">Transmembrane helix</keyword>
<reference evidence="2 3" key="1">
    <citation type="submission" date="2019-07" db="EMBL/GenBank/DDBJ databases">
        <title>Whole genome shotgun sequence of Nocardia ninae NBRC 108245.</title>
        <authorList>
            <person name="Hosoyama A."/>
            <person name="Uohara A."/>
            <person name="Ohji S."/>
            <person name="Ichikawa N."/>
        </authorList>
    </citation>
    <scope>NUCLEOTIDE SEQUENCE [LARGE SCALE GENOMIC DNA]</scope>
    <source>
        <strain evidence="2 3">NBRC 108245</strain>
    </source>
</reference>
<keyword evidence="3" id="KW-1185">Reference proteome</keyword>
<dbReference type="AlphaFoldDB" id="A0A511MDK2"/>
<evidence type="ECO:0000313" key="2">
    <source>
        <dbReference type="EMBL" id="GEM38561.1"/>
    </source>
</evidence>
<evidence type="ECO:0000313" key="3">
    <source>
        <dbReference type="Proteomes" id="UP000321424"/>
    </source>
</evidence>